<keyword evidence="3" id="KW-1185">Reference proteome</keyword>
<dbReference type="Proteomes" id="UP000242444">
    <property type="component" value="Unassembled WGS sequence"/>
</dbReference>
<evidence type="ECO:0000313" key="3">
    <source>
        <dbReference type="Proteomes" id="UP000242444"/>
    </source>
</evidence>
<dbReference type="InterPro" id="IPR036721">
    <property type="entry name" value="RCK_C_sf"/>
</dbReference>
<dbReference type="PROSITE" id="PS51202">
    <property type="entry name" value="RCK_C"/>
    <property type="match status" value="1"/>
</dbReference>
<proteinExistence type="predicted"/>
<evidence type="ECO:0000259" key="1">
    <source>
        <dbReference type="PROSITE" id="PS51202"/>
    </source>
</evidence>
<gene>
    <name evidence="2" type="ORF">CFN78_18680</name>
</gene>
<reference evidence="2 3" key="1">
    <citation type="submission" date="2017-07" db="EMBL/GenBank/DDBJ databases">
        <title>Amycolatopsis antarcticus sp. nov., isolated from the surface of an Antarcticus brown macroalga.</title>
        <authorList>
            <person name="Wang J."/>
            <person name="Leiva S."/>
            <person name="Huang J."/>
            <person name="Huang Y."/>
        </authorList>
    </citation>
    <scope>NUCLEOTIDE SEQUENCE [LARGE SCALE GENOMIC DNA]</scope>
    <source>
        <strain evidence="2 3">AU-G6</strain>
    </source>
</reference>
<dbReference type="InterPro" id="IPR006037">
    <property type="entry name" value="RCK_C"/>
</dbReference>
<dbReference type="AlphaFoldDB" id="A0A263CZM3"/>
<accession>A0A263CZM3</accession>
<comment type="caution">
    <text evidence="2">The sequence shown here is derived from an EMBL/GenBank/DDBJ whole genome shotgun (WGS) entry which is preliminary data.</text>
</comment>
<name>A0A263CZM3_9PSEU</name>
<feature type="domain" description="RCK C-terminal" evidence="1">
    <location>
        <begin position="38"/>
        <end position="119"/>
    </location>
</feature>
<dbReference type="GO" id="GO:0008324">
    <property type="term" value="F:monoatomic cation transmembrane transporter activity"/>
    <property type="evidence" value="ECO:0007669"/>
    <property type="project" value="InterPro"/>
</dbReference>
<dbReference type="Pfam" id="PF02080">
    <property type="entry name" value="TrkA_C"/>
    <property type="match status" value="1"/>
</dbReference>
<dbReference type="SUPFAM" id="SSF116726">
    <property type="entry name" value="TrkA C-terminal domain-like"/>
    <property type="match status" value="1"/>
</dbReference>
<protein>
    <recommendedName>
        <fullName evidence="1">RCK C-terminal domain-containing protein</fullName>
    </recommendedName>
</protein>
<dbReference type="EMBL" id="NKYE01000012">
    <property type="protein sequence ID" value="OZM71561.1"/>
    <property type="molecule type" value="Genomic_DNA"/>
</dbReference>
<dbReference type="Gene3D" id="3.30.70.1450">
    <property type="entry name" value="Regulator of K+ conductance, C-terminal domain"/>
    <property type="match status" value="1"/>
</dbReference>
<dbReference type="InParanoid" id="A0A263CZM3"/>
<dbReference type="RefSeq" id="WP_094864143.1">
    <property type="nucleotide sequence ID" value="NZ_NKYE01000012.1"/>
</dbReference>
<sequence>MTSGLVLVVASALLALLVATAFVLHAPRPRAALRRARTELPLLADAGVELFRIAVPEGSPLVDRSIGEVVSHPAVSVALVRRSGRSFVPAPDTPIAPGDLLLVLAGPGGRQEAVLLASIAAGGDPPP</sequence>
<evidence type="ECO:0000313" key="2">
    <source>
        <dbReference type="EMBL" id="OZM71561.1"/>
    </source>
</evidence>
<organism evidence="2 3">
    <name type="scientific">Amycolatopsis antarctica</name>
    <dbReference type="NCBI Taxonomy" id="1854586"/>
    <lineage>
        <taxon>Bacteria</taxon>
        <taxon>Bacillati</taxon>
        <taxon>Actinomycetota</taxon>
        <taxon>Actinomycetes</taxon>
        <taxon>Pseudonocardiales</taxon>
        <taxon>Pseudonocardiaceae</taxon>
        <taxon>Amycolatopsis</taxon>
    </lineage>
</organism>
<dbReference type="GO" id="GO:0006813">
    <property type="term" value="P:potassium ion transport"/>
    <property type="evidence" value="ECO:0007669"/>
    <property type="project" value="InterPro"/>
</dbReference>
<dbReference type="OrthoDB" id="9775180at2"/>